<proteinExistence type="predicted"/>
<accession>A0A523URI3</accession>
<evidence type="ECO:0000313" key="2">
    <source>
        <dbReference type="Proteomes" id="UP000315525"/>
    </source>
</evidence>
<protein>
    <submittedName>
        <fullName evidence="1">Uncharacterized protein</fullName>
    </submittedName>
</protein>
<comment type="caution">
    <text evidence="1">The sequence shown here is derived from an EMBL/GenBank/DDBJ whole genome shotgun (WGS) entry which is preliminary data.</text>
</comment>
<gene>
    <name evidence="1" type="ORF">E3J62_08990</name>
</gene>
<dbReference type="AlphaFoldDB" id="A0A523URI3"/>
<evidence type="ECO:0000313" key="1">
    <source>
        <dbReference type="EMBL" id="TET44931.1"/>
    </source>
</evidence>
<sequence length="84" mass="9821">MDKERFLVSMRDIEKYRVLMDCLEKKIKATQASQVLGLSYIHTLRLKKKVAQSGLEGLLRPYRSSPRKVPQAKAELIEKLYRDI</sequence>
<dbReference type="Proteomes" id="UP000315525">
    <property type="component" value="Unassembled WGS sequence"/>
</dbReference>
<name>A0A523URI3_UNCT6</name>
<organism evidence="1 2">
    <name type="scientific">candidate division TA06 bacterium</name>
    <dbReference type="NCBI Taxonomy" id="2250710"/>
    <lineage>
        <taxon>Bacteria</taxon>
        <taxon>Bacteria division TA06</taxon>
    </lineage>
</organism>
<reference evidence="1 2" key="1">
    <citation type="submission" date="2019-03" db="EMBL/GenBank/DDBJ databases">
        <title>Metabolic potential of uncultured bacteria and archaea associated with petroleum seepage in deep-sea sediments.</title>
        <authorList>
            <person name="Dong X."/>
            <person name="Hubert C."/>
        </authorList>
    </citation>
    <scope>NUCLEOTIDE SEQUENCE [LARGE SCALE GENOMIC DNA]</scope>
    <source>
        <strain evidence="1">E44_bin18</strain>
    </source>
</reference>
<dbReference type="EMBL" id="SOJN01000103">
    <property type="protein sequence ID" value="TET44931.1"/>
    <property type="molecule type" value="Genomic_DNA"/>
</dbReference>